<comment type="caution">
    <text evidence="2">The sequence shown here is derived from an EMBL/GenBank/DDBJ whole genome shotgun (WGS) entry which is preliminary data.</text>
</comment>
<feature type="domain" description="HD/PDEase" evidence="1">
    <location>
        <begin position="37"/>
        <end position="159"/>
    </location>
</feature>
<dbReference type="OrthoDB" id="360187at2"/>
<dbReference type="SMART" id="SM00471">
    <property type="entry name" value="HDc"/>
    <property type="match status" value="1"/>
</dbReference>
<dbReference type="AlphaFoldDB" id="A0A086ZXQ0"/>
<evidence type="ECO:0000313" key="2">
    <source>
        <dbReference type="EMBL" id="KFI51300.1"/>
    </source>
</evidence>
<dbReference type="Pfam" id="PF01966">
    <property type="entry name" value="HD"/>
    <property type="match status" value="1"/>
</dbReference>
<evidence type="ECO:0000313" key="3">
    <source>
        <dbReference type="Proteomes" id="UP000029072"/>
    </source>
</evidence>
<name>A0A086ZXQ0_9BIFI</name>
<dbReference type="InterPro" id="IPR006674">
    <property type="entry name" value="HD_domain"/>
</dbReference>
<dbReference type="eggNOG" id="COG1418">
    <property type="taxonomic scope" value="Bacteria"/>
</dbReference>
<dbReference type="STRING" id="1437609.BCAL_1030"/>
<gene>
    <name evidence="2" type="ORF">BCAL_1030</name>
</gene>
<accession>A0A086ZXQ0</accession>
<dbReference type="Proteomes" id="UP000029072">
    <property type="component" value="Unassembled WGS sequence"/>
</dbReference>
<dbReference type="RefSeq" id="WP_140444436.1">
    <property type="nucleotide sequence ID" value="NZ_JDUV01000006.1"/>
</dbReference>
<dbReference type="EMBL" id="JGYS01000022">
    <property type="protein sequence ID" value="KFI51300.1"/>
    <property type="molecule type" value="Genomic_DNA"/>
</dbReference>
<dbReference type="CDD" id="cd00077">
    <property type="entry name" value="HDc"/>
    <property type="match status" value="1"/>
</dbReference>
<evidence type="ECO:0000259" key="1">
    <source>
        <dbReference type="SMART" id="SM00471"/>
    </source>
</evidence>
<dbReference type="Gene3D" id="1.10.3210.10">
    <property type="entry name" value="Hypothetical protein af1432"/>
    <property type="match status" value="1"/>
</dbReference>
<organism evidence="2 3">
    <name type="scientific">Bifidobacterium callitrichos DSM 23973</name>
    <dbReference type="NCBI Taxonomy" id="1437609"/>
    <lineage>
        <taxon>Bacteria</taxon>
        <taxon>Bacillati</taxon>
        <taxon>Actinomycetota</taxon>
        <taxon>Actinomycetes</taxon>
        <taxon>Bifidobacteriales</taxon>
        <taxon>Bifidobacteriaceae</taxon>
        <taxon>Bifidobacterium</taxon>
    </lineage>
</organism>
<dbReference type="InterPro" id="IPR003607">
    <property type="entry name" value="HD/PDEase_dom"/>
</dbReference>
<proteinExistence type="predicted"/>
<reference evidence="2 3" key="1">
    <citation type="submission" date="2014-03" db="EMBL/GenBank/DDBJ databases">
        <title>Genomics of Bifidobacteria.</title>
        <authorList>
            <person name="Ventura M."/>
            <person name="Milani C."/>
            <person name="Lugli G.A."/>
        </authorList>
    </citation>
    <scope>NUCLEOTIDE SEQUENCE [LARGE SCALE GENOMIC DNA]</scope>
    <source>
        <strain evidence="2 3">DSM 23973</strain>
    </source>
</reference>
<protein>
    <submittedName>
        <fullName evidence="2">HD domain protein</fullName>
    </submittedName>
</protein>
<sequence>MARLLTRTQIQELVAVHGREVIEHRHMQIERRCFQHGNVSTFAHSIRVACLAVWIADRAHLWRRVDLKSLIRAALLHDYFLYDWHDWDDGEHRLHGFTHGGAALRNALRDFRLNAIERDSIANHMFPMTPTPPRYVEGYLVTIADKLSATRETLSLDRFNKGEVPA</sequence>
<dbReference type="SUPFAM" id="SSF109604">
    <property type="entry name" value="HD-domain/PDEase-like"/>
    <property type="match status" value="1"/>
</dbReference>